<dbReference type="OrthoDB" id="301415at2759"/>
<keyword evidence="3" id="KW-0418">Kinase</keyword>
<feature type="coiled-coil region" evidence="4">
    <location>
        <begin position="73"/>
        <end position="160"/>
    </location>
</feature>
<organism evidence="6 7">
    <name type="scientific">Paramecium sonneborni</name>
    <dbReference type="NCBI Taxonomy" id="65129"/>
    <lineage>
        <taxon>Eukaryota</taxon>
        <taxon>Sar</taxon>
        <taxon>Alveolata</taxon>
        <taxon>Ciliophora</taxon>
        <taxon>Intramacronucleata</taxon>
        <taxon>Oligohymenophorea</taxon>
        <taxon>Peniculida</taxon>
        <taxon>Parameciidae</taxon>
        <taxon>Paramecium</taxon>
    </lineage>
</organism>
<dbReference type="GO" id="GO:0005524">
    <property type="term" value="F:ATP binding"/>
    <property type="evidence" value="ECO:0007669"/>
    <property type="project" value="InterPro"/>
</dbReference>
<gene>
    <name evidence="6" type="ORF">PSON_ATCC_30995.1.T0450063</name>
</gene>
<comment type="caution">
    <text evidence="6">The sequence shown here is derived from an EMBL/GenBank/DDBJ whole genome shotgun (WGS) entry which is preliminary data.</text>
</comment>
<keyword evidence="7" id="KW-1185">Reference proteome</keyword>
<dbReference type="GO" id="GO:0004674">
    <property type="term" value="F:protein serine/threonine kinase activity"/>
    <property type="evidence" value="ECO:0007669"/>
    <property type="project" value="UniProtKB-KW"/>
</dbReference>
<evidence type="ECO:0000256" key="4">
    <source>
        <dbReference type="SAM" id="Coils"/>
    </source>
</evidence>
<keyword evidence="4" id="KW-0175">Coiled coil</keyword>
<name>A0A8S1MQU8_9CILI</name>
<sequence>MLQINFLLPDGSNRFCKINTEDQDQIYYRNICKELKLEWPEEFIALCELKEKKVLSKFYHKLDPKKQYKLFHIQQVISTIEIAEKEIKKQNEENEKLKEEIQNLKILLDAKFKEIQQVKSQSDMTCKEIEDKLRSVEQDLKRAQEQMKYQIQQIQSLEKDLQQNNSAQDANKQDMLNKYQRKVEEIENYRMILWQEKQSSQQVRIQFQQYQQQTYNVMQQWKQYQGKVEYKLNQNQLEKIQFKEDFGKQKKIIETSENDLKQKQNDINQLQSEKYNLEFNVAKLKREILNSQNEYQKELQNQKKQYEDKCNTIEELEQQLKNYKKNNKQLKEGLKREMTYQENFVQVYQNQTLARQFNQNQSDEDKLKQENEILQLRIQQLEANLNSQQSENRDLKIKIDSLYQSLEQIQDEQNQYLIQKDKQLEQQKQQIEKLLKNQDNQNKYQLEFQQEKEKNAEKEIERLNQELCRIIQEKQKIEDDAIAERLKLLNQINESDRKMLEKDQELAALQNQAIVPVYQFRIQRLVEQVPREYFSNIEFAIETMMLQKENPEKFLQNKQAQCKKVDFRLYQVKLNKRAEATLYNISDQDYRQIADLIHIGNITGIHCQTPVQSTDQSLDQYFFFKCLQCPTRKIFEGKIFGIKQCKKQDNEELLMKETAIDNCLATLISQDFMKKFVKELREKKAEDIFDFQFRDQYIIEENYDFKQYLIKLIENQQIQNEGIRNFIDFVKAMSNDQSNDFYDYIKEYQLGKNQPKNQNVIQAFLQIQNDNRLEEINKRYNPEVIKKELNNFIDYIGGFMKEMPQKLFYAIQEIEIKPNFKRYNGGRQHFERINGQTTQHGKFFSAFSYYSIIRSQRQLCISYLQGVQNQLYDPLVSTNDGFLNKFDQGFNEIKNIESKFQSETNINKGIEYMKALGIRWN</sequence>
<reference evidence="6" key="1">
    <citation type="submission" date="2021-01" db="EMBL/GenBank/DDBJ databases">
        <authorList>
            <consortium name="Genoscope - CEA"/>
            <person name="William W."/>
        </authorList>
    </citation>
    <scope>NUCLEOTIDE SEQUENCE</scope>
</reference>
<dbReference type="InterPro" id="IPR004166">
    <property type="entry name" value="a-kinase_dom"/>
</dbReference>
<evidence type="ECO:0000256" key="3">
    <source>
        <dbReference type="ARBA" id="ARBA00022777"/>
    </source>
</evidence>
<protein>
    <recommendedName>
        <fullName evidence="5">Alpha-type protein kinase domain-containing protein</fullName>
    </recommendedName>
</protein>
<keyword evidence="1" id="KW-0723">Serine/threonine-protein kinase</keyword>
<dbReference type="AlphaFoldDB" id="A0A8S1MQU8"/>
<evidence type="ECO:0000259" key="5">
    <source>
        <dbReference type="Pfam" id="PF02816"/>
    </source>
</evidence>
<dbReference type="Pfam" id="PF02816">
    <property type="entry name" value="Alpha_kinase"/>
    <property type="match status" value="1"/>
</dbReference>
<dbReference type="Proteomes" id="UP000692954">
    <property type="component" value="Unassembled WGS sequence"/>
</dbReference>
<evidence type="ECO:0000256" key="2">
    <source>
        <dbReference type="ARBA" id="ARBA00022679"/>
    </source>
</evidence>
<feature type="coiled-coil region" evidence="4">
    <location>
        <begin position="364"/>
        <end position="466"/>
    </location>
</feature>
<feature type="coiled-coil region" evidence="4">
    <location>
        <begin position="253"/>
        <end position="333"/>
    </location>
</feature>
<dbReference type="EMBL" id="CAJJDN010000045">
    <property type="protein sequence ID" value="CAD8083397.1"/>
    <property type="molecule type" value="Genomic_DNA"/>
</dbReference>
<evidence type="ECO:0000313" key="7">
    <source>
        <dbReference type="Proteomes" id="UP000692954"/>
    </source>
</evidence>
<evidence type="ECO:0000256" key="1">
    <source>
        <dbReference type="ARBA" id="ARBA00022527"/>
    </source>
</evidence>
<evidence type="ECO:0000313" key="6">
    <source>
        <dbReference type="EMBL" id="CAD8083397.1"/>
    </source>
</evidence>
<feature type="domain" description="Alpha-type protein kinase" evidence="5">
    <location>
        <begin position="758"/>
        <end position="901"/>
    </location>
</feature>
<proteinExistence type="predicted"/>
<keyword evidence="2" id="KW-0808">Transferase</keyword>
<accession>A0A8S1MQU8</accession>